<dbReference type="SUPFAM" id="SSF53474">
    <property type="entry name" value="alpha/beta-Hydrolases"/>
    <property type="match status" value="1"/>
</dbReference>
<comment type="similarity">
    <text evidence="2">Belongs to the AB hydrolase superfamily. Lipase family.</text>
</comment>
<protein>
    <submittedName>
        <fullName evidence="3">Lipase 2</fullName>
    </submittedName>
</protein>
<accession>A0AB34G7V3</accession>
<dbReference type="PANTHER" id="PTHR34853:SF5">
    <property type="entry name" value="LIP-DOMAIN-CONTAINING PROTEIN-RELATED"/>
    <property type="match status" value="1"/>
</dbReference>
<dbReference type="GO" id="GO:0016042">
    <property type="term" value="P:lipid catabolic process"/>
    <property type="evidence" value="ECO:0007669"/>
    <property type="project" value="UniProtKB-UniRule"/>
</dbReference>
<sequence length="463" mass="48866">MVAFRRIGLAACFLAATTWTGVALAAPPSARLMTDRATGVLPSKDPWYDVPDGLEGVKPGTILRHRTPPNPIAAFGLLPVHLQGSYQLLYRTTDSLGNATATALTVMVPHNADLTKLLSYQVAEDAATIDCAPSYAFQFDHAQGPDMGTMVTEAELLLVEAALERGWVVIAPDFLGPRGAFLANALAGHATLDGIRAAINSHALTGIAADPTVTMWGYSGGSLASLWAAQLQPTYAPELRIAGAAVGGTVPNITTVVTSINGQASAGLIPTGVVGLMNQYPELVPVVDAHLLPQFRDHFFSVRGQCLAANSNGFKNEDIVGMFDDRSLVYTNPTAVRIMAENALAQPGASTPTIPLFVYKSVADEISPVGETDALVDRWCAAGTPIEYQRDQQSTHESLAILAAPKALSWLIGTMDGHDRNKACVKRTVFSSLLDPAAIAVLPKILIDALLDLLGKPVGPLFG</sequence>
<dbReference type="PANTHER" id="PTHR34853">
    <property type="match status" value="1"/>
</dbReference>
<organism evidence="3 4">
    <name type="scientific">Purpureocillium lavendulum</name>
    <dbReference type="NCBI Taxonomy" id="1247861"/>
    <lineage>
        <taxon>Eukaryota</taxon>
        <taxon>Fungi</taxon>
        <taxon>Dikarya</taxon>
        <taxon>Ascomycota</taxon>
        <taxon>Pezizomycotina</taxon>
        <taxon>Sordariomycetes</taxon>
        <taxon>Hypocreomycetidae</taxon>
        <taxon>Hypocreales</taxon>
        <taxon>Ophiocordycipitaceae</taxon>
        <taxon>Purpureocillium</taxon>
    </lineage>
</organism>
<keyword evidence="4" id="KW-1185">Reference proteome</keyword>
<dbReference type="PIRSF" id="PIRSF029171">
    <property type="entry name" value="Esterase_LipA"/>
    <property type="match status" value="1"/>
</dbReference>
<dbReference type="GO" id="GO:0004806">
    <property type="term" value="F:triacylglycerol lipase activity"/>
    <property type="evidence" value="ECO:0007669"/>
    <property type="project" value="UniProtKB-UniRule"/>
</dbReference>
<keyword evidence="1" id="KW-0378">Hydrolase</keyword>
<dbReference type="Proteomes" id="UP001163105">
    <property type="component" value="Unassembled WGS sequence"/>
</dbReference>
<evidence type="ECO:0000313" key="3">
    <source>
        <dbReference type="EMBL" id="KAJ6447154.1"/>
    </source>
</evidence>
<dbReference type="InterPro" id="IPR005152">
    <property type="entry name" value="Lipase_secreted"/>
</dbReference>
<comment type="caution">
    <text evidence="3">The sequence shown here is derived from an EMBL/GenBank/DDBJ whole genome shotgun (WGS) entry which is preliminary data.</text>
</comment>
<evidence type="ECO:0000256" key="2">
    <source>
        <dbReference type="PIRNR" id="PIRNR029171"/>
    </source>
</evidence>
<dbReference type="AlphaFoldDB" id="A0AB34G7V3"/>
<name>A0AB34G7V3_9HYPO</name>
<evidence type="ECO:0000256" key="1">
    <source>
        <dbReference type="ARBA" id="ARBA00022801"/>
    </source>
</evidence>
<proteinExistence type="inferred from homology"/>
<dbReference type="Pfam" id="PF03583">
    <property type="entry name" value="LIP"/>
    <property type="match status" value="1"/>
</dbReference>
<gene>
    <name evidence="3" type="ORF">O9K51_01929</name>
</gene>
<evidence type="ECO:0000313" key="4">
    <source>
        <dbReference type="Proteomes" id="UP001163105"/>
    </source>
</evidence>
<keyword evidence="2" id="KW-0732">Signal</keyword>
<feature type="chain" id="PRO_5044050002" evidence="2">
    <location>
        <begin position="26"/>
        <end position="463"/>
    </location>
</feature>
<dbReference type="EMBL" id="JAQHRD010000001">
    <property type="protein sequence ID" value="KAJ6447154.1"/>
    <property type="molecule type" value="Genomic_DNA"/>
</dbReference>
<feature type="signal peptide" evidence="2">
    <location>
        <begin position="1"/>
        <end position="25"/>
    </location>
</feature>
<dbReference type="InterPro" id="IPR029058">
    <property type="entry name" value="AB_hydrolase_fold"/>
</dbReference>
<reference evidence="3" key="1">
    <citation type="submission" date="2023-01" db="EMBL/GenBank/DDBJ databases">
        <title>The growth and conidiation of Purpureocillium lavendulum are regulated by nitrogen source and histone H3K14 acetylation.</title>
        <authorList>
            <person name="Tang P."/>
            <person name="Han J."/>
            <person name="Zhang C."/>
            <person name="Tang P."/>
            <person name="Qi F."/>
            <person name="Zhang K."/>
            <person name="Liang L."/>
        </authorList>
    </citation>
    <scope>NUCLEOTIDE SEQUENCE</scope>
    <source>
        <strain evidence="3">YMF1.00683</strain>
    </source>
</reference>
<dbReference type="Gene3D" id="1.10.260.130">
    <property type="match status" value="1"/>
</dbReference>
<dbReference type="Gene3D" id="3.40.50.1820">
    <property type="entry name" value="alpha/beta hydrolase"/>
    <property type="match status" value="1"/>
</dbReference>